<evidence type="ECO:0000256" key="1">
    <source>
        <dbReference type="ARBA" id="ARBA00011738"/>
    </source>
</evidence>
<sequence length="376" mass="41769">MRTDQNKILCSYYSDPNPLVLESGQKINEHQIAYETYGKLDKNKSNTILICHALSGDQFVASKHPFTGKEGWWGRMVGPEKPINTDKYFVVCANVLGGCMGSTGPSSINPENGKTFSLDFPVITIADIVNAQLRLIEHLGIDRILAVIGGSMGGMQVLEWAASHPKKLVSAIPVATSSRHTAQNIAFHELGRQAIMADPDWKGGNYSESKVSPTKGLSIARMTAHVTYLSEASLTKKFGRKLQDKKDLGFGFDADFQIESYLRHQGLTFVDRFDANSYLYITRAMDYFDLEKTHKKNLTKIFKETQNRFLVVSFTGDWLYPTSENLIIVRALTAAGADVSFVNIDSDKGHDAFLLEEPQFDKTLDGFLNSVYSSLG</sequence>
<reference evidence="8" key="1">
    <citation type="submission" date="2018-05" db="EMBL/GenBank/DDBJ databases">
        <authorList>
            <person name="Lanie J.A."/>
            <person name="Ng W.-L."/>
            <person name="Kazmierczak K.M."/>
            <person name="Andrzejewski T.M."/>
            <person name="Davidsen T.M."/>
            <person name="Wayne K.J."/>
            <person name="Tettelin H."/>
            <person name="Glass J.I."/>
            <person name="Rusch D."/>
            <person name="Podicherti R."/>
            <person name="Tsui H.-C.T."/>
            <person name="Winkler M.E."/>
        </authorList>
    </citation>
    <scope>NUCLEOTIDE SEQUENCE</scope>
</reference>
<dbReference type="InterPro" id="IPR029058">
    <property type="entry name" value="AB_hydrolase_fold"/>
</dbReference>
<evidence type="ECO:0000259" key="7">
    <source>
        <dbReference type="Pfam" id="PF00561"/>
    </source>
</evidence>
<evidence type="ECO:0000313" key="8">
    <source>
        <dbReference type="EMBL" id="SUZ76440.1"/>
    </source>
</evidence>
<proteinExistence type="inferred from homology"/>
<keyword evidence="2" id="KW-0963">Cytoplasm</keyword>
<dbReference type="GO" id="GO:0004414">
    <property type="term" value="F:homoserine O-acetyltransferase activity"/>
    <property type="evidence" value="ECO:0007669"/>
    <property type="project" value="TreeGrafter"/>
</dbReference>
<dbReference type="InterPro" id="IPR000073">
    <property type="entry name" value="AB_hydrolase_1"/>
</dbReference>
<evidence type="ECO:0000256" key="4">
    <source>
        <dbReference type="ARBA" id="ARBA00022679"/>
    </source>
</evidence>
<dbReference type="Gene3D" id="1.10.1740.110">
    <property type="match status" value="1"/>
</dbReference>
<dbReference type="PANTHER" id="PTHR32268">
    <property type="entry name" value="HOMOSERINE O-ACETYLTRANSFERASE"/>
    <property type="match status" value="1"/>
</dbReference>
<keyword evidence="4" id="KW-0808">Transferase</keyword>
<protein>
    <recommendedName>
        <fullName evidence="7">AB hydrolase-1 domain-containing protein</fullName>
    </recommendedName>
</protein>
<dbReference type="HAMAP" id="MF_00296">
    <property type="entry name" value="MetX_acyltransf"/>
    <property type="match status" value="1"/>
</dbReference>
<dbReference type="NCBIfam" id="NF001209">
    <property type="entry name" value="PRK00175.1"/>
    <property type="match status" value="1"/>
</dbReference>
<dbReference type="SUPFAM" id="SSF53474">
    <property type="entry name" value="alpha/beta-Hydrolases"/>
    <property type="match status" value="1"/>
</dbReference>
<dbReference type="PIRSF" id="PIRSF000443">
    <property type="entry name" value="Homoser_Ac_trans"/>
    <property type="match status" value="1"/>
</dbReference>
<dbReference type="InterPro" id="IPR008220">
    <property type="entry name" value="HAT_MetX-like"/>
</dbReference>
<dbReference type="NCBIfam" id="TIGR01392">
    <property type="entry name" value="homoserO_Ac_trn"/>
    <property type="match status" value="1"/>
</dbReference>
<dbReference type="Gene3D" id="3.40.50.1820">
    <property type="entry name" value="alpha/beta hydrolase"/>
    <property type="match status" value="1"/>
</dbReference>
<keyword evidence="3" id="KW-0028">Amino-acid biosynthesis</keyword>
<keyword evidence="6" id="KW-0012">Acyltransferase</keyword>
<accession>A0A381QBQ3</accession>
<dbReference type="GO" id="GO:0009086">
    <property type="term" value="P:methionine biosynthetic process"/>
    <property type="evidence" value="ECO:0007669"/>
    <property type="project" value="UniProtKB-KW"/>
</dbReference>
<dbReference type="AlphaFoldDB" id="A0A381QBQ3"/>
<name>A0A381QBQ3_9ZZZZ</name>
<evidence type="ECO:0000256" key="5">
    <source>
        <dbReference type="ARBA" id="ARBA00023167"/>
    </source>
</evidence>
<evidence type="ECO:0000256" key="2">
    <source>
        <dbReference type="ARBA" id="ARBA00022490"/>
    </source>
</evidence>
<comment type="subunit">
    <text evidence="1">Homodimer.</text>
</comment>
<feature type="domain" description="AB hydrolase-1" evidence="7">
    <location>
        <begin position="47"/>
        <end position="356"/>
    </location>
</feature>
<dbReference type="PANTHER" id="PTHR32268:SF11">
    <property type="entry name" value="HOMOSERINE O-ACETYLTRANSFERASE"/>
    <property type="match status" value="1"/>
</dbReference>
<keyword evidence="5" id="KW-0486">Methionine biosynthesis</keyword>
<organism evidence="8">
    <name type="scientific">marine metagenome</name>
    <dbReference type="NCBI Taxonomy" id="408172"/>
    <lineage>
        <taxon>unclassified sequences</taxon>
        <taxon>metagenomes</taxon>
        <taxon>ecological metagenomes</taxon>
    </lineage>
</organism>
<gene>
    <name evidence="8" type="ORF">METZ01_LOCUS29294</name>
</gene>
<dbReference type="GO" id="GO:0009092">
    <property type="term" value="P:homoserine metabolic process"/>
    <property type="evidence" value="ECO:0007669"/>
    <property type="project" value="TreeGrafter"/>
</dbReference>
<dbReference type="EMBL" id="UINC01001278">
    <property type="protein sequence ID" value="SUZ76440.1"/>
    <property type="molecule type" value="Genomic_DNA"/>
</dbReference>
<evidence type="ECO:0000256" key="6">
    <source>
        <dbReference type="ARBA" id="ARBA00023315"/>
    </source>
</evidence>
<dbReference type="Pfam" id="PF00561">
    <property type="entry name" value="Abhydrolase_1"/>
    <property type="match status" value="1"/>
</dbReference>
<dbReference type="FunFam" id="1.10.1740.110:FF:000001">
    <property type="entry name" value="Homoserine O-acetyltransferase"/>
    <property type="match status" value="1"/>
</dbReference>
<evidence type="ECO:0000256" key="3">
    <source>
        <dbReference type="ARBA" id="ARBA00022605"/>
    </source>
</evidence>